<keyword evidence="2" id="KW-1185">Reference proteome</keyword>
<protein>
    <submittedName>
        <fullName evidence="1">Uncharacterized protein</fullName>
    </submittedName>
</protein>
<dbReference type="AlphaFoldDB" id="A0A1I2JWN6"/>
<dbReference type="RefSeq" id="WP_035771328.1">
    <property type="nucleotide sequence ID" value="NZ_BAAACD010000011.1"/>
</dbReference>
<evidence type="ECO:0000313" key="2">
    <source>
        <dbReference type="Proteomes" id="UP000182135"/>
    </source>
</evidence>
<dbReference type="STRING" id="1529.SAMN04487885_103141"/>
<gene>
    <name evidence="1" type="ORF">SAMN04487885_103141</name>
</gene>
<reference evidence="1 2" key="1">
    <citation type="submission" date="2016-10" db="EMBL/GenBank/DDBJ databases">
        <authorList>
            <person name="de Groot N.N."/>
        </authorList>
    </citation>
    <scope>NUCLEOTIDE SEQUENCE [LARGE SCALE GENOMIC DNA]</scope>
    <source>
        <strain evidence="1 2">NLAE-zl-G419</strain>
    </source>
</reference>
<evidence type="ECO:0000313" key="1">
    <source>
        <dbReference type="EMBL" id="SFF58290.1"/>
    </source>
</evidence>
<name>A0A1I2JWN6_9CLOT</name>
<proteinExistence type="predicted"/>
<dbReference type="GeneID" id="90545180"/>
<dbReference type="OrthoDB" id="1863318at2"/>
<accession>A0A1I2JWN6</accession>
<dbReference type="Proteomes" id="UP000182135">
    <property type="component" value="Unassembled WGS sequence"/>
</dbReference>
<organism evidence="1 2">
    <name type="scientific">Clostridium cadaveris</name>
    <dbReference type="NCBI Taxonomy" id="1529"/>
    <lineage>
        <taxon>Bacteria</taxon>
        <taxon>Bacillati</taxon>
        <taxon>Bacillota</taxon>
        <taxon>Clostridia</taxon>
        <taxon>Eubacteriales</taxon>
        <taxon>Clostridiaceae</taxon>
        <taxon>Clostridium</taxon>
    </lineage>
</organism>
<sequence length="105" mass="12022">MQIRIRLDNKKNRIVTFLVCICFFTILILGTIYEAKESDHSCSGDNCPICAHIQQIENTIRQLSTAINAVGSFVAFFIIFVEMLLLYNKVIKVLSPVELRVRMNN</sequence>
<dbReference type="EMBL" id="FOOE01000003">
    <property type="protein sequence ID" value="SFF58290.1"/>
    <property type="molecule type" value="Genomic_DNA"/>
</dbReference>